<sequence length="100" mass="11464">MAWVISRSMQTGRKFEKHRKPNVTGEQNVSASECLGSRRQLLTRPSKAVCDFSALPHPKPEHFQVPMHAPLWDEDLICRISTITLVLPWRKVGARTLLKF</sequence>
<accession>A0A084VGR2</accession>
<dbReference type="EMBL" id="KE524837">
    <property type="protein sequence ID" value="KFB37156.1"/>
    <property type="molecule type" value="Genomic_DNA"/>
</dbReference>
<keyword evidence="3" id="KW-1185">Reference proteome</keyword>
<evidence type="ECO:0000313" key="1">
    <source>
        <dbReference type="EMBL" id="KFB37156.1"/>
    </source>
</evidence>
<organism evidence="1">
    <name type="scientific">Anopheles sinensis</name>
    <name type="common">Mosquito</name>
    <dbReference type="NCBI Taxonomy" id="74873"/>
    <lineage>
        <taxon>Eukaryota</taxon>
        <taxon>Metazoa</taxon>
        <taxon>Ecdysozoa</taxon>
        <taxon>Arthropoda</taxon>
        <taxon>Hexapoda</taxon>
        <taxon>Insecta</taxon>
        <taxon>Pterygota</taxon>
        <taxon>Neoptera</taxon>
        <taxon>Endopterygota</taxon>
        <taxon>Diptera</taxon>
        <taxon>Nematocera</taxon>
        <taxon>Culicoidea</taxon>
        <taxon>Culicidae</taxon>
        <taxon>Anophelinae</taxon>
        <taxon>Anopheles</taxon>
    </lineage>
</organism>
<name>A0A084VGR2_ANOSI</name>
<evidence type="ECO:0000313" key="3">
    <source>
        <dbReference type="Proteomes" id="UP000030765"/>
    </source>
</evidence>
<reference evidence="2" key="2">
    <citation type="submission" date="2020-05" db="UniProtKB">
        <authorList>
            <consortium name="EnsemblMetazoa"/>
        </authorList>
    </citation>
    <scope>IDENTIFICATION</scope>
</reference>
<evidence type="ECO:0000313" key="2">
    <source>
        <dbReference type="EnsemblMetazoa" id="ASIC004363-PA"/>
    </source>
</evidence>
<dbReference type="VEuPathDB" id="VectorBase:ASIC004363"/>
<proteinExistence type="predicted"/>
<reference evidence="1 3" key="1">
    <citation type="journal article" date="2014" name="BMC Genomics">
        <title>Genome sequence of Anopheles sinensis provides insight into genetics basis of mosquito competence for malaria parasites.</title>
        <authorList>
            <person name="Zhou D."/>
            <person name="Zhang D."/>
            <person name="Ding G."/>
            <person name="Shi L."/>
            <person name="Hou Q."/>
            <person name="Ye Y."/>
            <person name="Xu Y."/>
            <person name="Zhou H."/>
            <person name="Xiong C."/>
            <person name="Li S."/>
            <person name="Yu J."/>
            <person name="Hong S."/>
            <person name="Yu X."/>
            <person name="Zou P."/>
            <person name="Chen C."/>
            <person name="Chang X."/>
            <person name="Wang W."/>
            <person name="Lv Y."/>
            <person name="Sun Y."/>
            <person name="Ma L."/>
            <person name="Shen B."/>
            <person name="Zhu C."/>
        </authorList>
    </citation>
    <scope>NUCLEOTIDE SEQUENCE [LARGE SCALE GENOMIC DNA]</scope>
</reference>
<dbReference type="EMBL" id="ATLV01013063">
    <property type="status" value="NOT_ANNOTATED_CDS"/>
    <property type="molecule type" value="Genomic_DNA"/>
</dbReference>
<gene>
    <name evidence="1" type="ORF">ZHAS_00004363</name>
</gene>
<dbReference type="EnsemblMetazoa" id="ASIC004363-RA">
    <property type="protein sequence ID" value="ASIC004363-PA"/>
    <property type="gene ID" value="ASIC004363"/>
</dbReference>
<dbReference type="AlphaFoldDB" id="A0A084VGR2"/>
<dbReference type="Proteomes" id="UP000030765">
    <property type="component" value="Unassembled WGS sequence"/>
</dbReference>
<protein>
    <submittedName>
        <fullName evidence="1 2">Uncharacterized protein</fullName>
    </submittedName>
</protein>